<feature type="signal peptide" evidence="1">
    <location>
        <begin position="1"/>
        <end position="20"/>
    </location>
</feature>
<evidence type="ECO:0000313" key="2">
    <source>
        <dbReference type="EMBL" id="RIX32403.1"/>
    </source>
</evidence>
<comment type="caution">
    <text evidence="2">The sequence shown here is derived from an EMBL/GenBank/DDBJ whole genome shotgun (WGS) entry which is preliminary data.</text>
</comment>
<dbReference type="RefSeq" id="WP_119532309.1">
    <property type="nucleotide sequence ID" value="NZ_QXTF01000001.1"/>
</dbReference>
<evidence type="ECO:0000313" key="3">
    <source>
        <dbReference type="Proteomes" id="UP000285023"/>
    </source>
</evidence>
<accession>A0A418Q3C0</accession>
<protein>
    <submittedName>
        <fullName evidence="2">Uncharacterized protein</fullName>
    </submittedName>
</protein>
<dbReference type="Proteomes" id="UP000285023">
    <property type="component" value="Unassembled WGS sequence"/>
</dbReference>
<name>A0A418Q3C0_9SPHN</name>
<dbReference type="AlphaFoldDB" id="A0A418Q3C0"/>
<reference evidence="2 3" key="1">
    <citation type="submission" date="2018-09" db="EMBL/GenBank/DDBJ databases">
        <title>Sphingomonas sp. DAC4.</title>
        <authorList>
            <person name="Seo T."/>
        </authorList>
    </citation>
    <scope>NUCLEOTIDE SEQUENCE [LARGE SCALE GENOMIC DNA]</scope>
    <source>
        <strain evidence="2 3">DAC4</strain>
    </source>
</reference>
<proteinExistence type="predicted"/>
<feature type="chain" id="PRO_5019299062" evidence="1">
    <location>
        <begin position="21"/>
        <end position="90"/>
    </location>
</feature>
<evidence type="ECO:0000256" key="1">
    <source>
        <dbReference type="SAM" id="SignalP"/>
    </source>
</evidence>
<sequence>MLHIPLILLVALTMSPVATAAPLQTSQSVIDVYRQCQSRTLAQGDQPRPHLQRLADLPPANSYAAVLRIKNGCPDPLITSTGIGKIARPR</sequence>
<keyword evidence="3" id="KW-1185">Reference proteome</keyword>
<gene>
    <name evidence="2" type="ORF">D3M59_05540</name>
</gene>
<dbReference type="EMBL" id="QXTF01000001">
    <property type="protein sequence ID" value="RIX32403.1"/>
    <property type="molecule type" value="Genomic_DNA"/>
</dbReference>
<organism evidence="2 3">
    <name type="scientific">Sphingomonas edaphi</name>
    <dbReference type="NCBI Taxonomy" id="2315689"/>
    <lineage>
        <taxon>Bacteria</taxon>
        <taxon>Pseudomonadati</taxon>
        <taxon>Pseudomonadota</taxon>
        <taxon>Alphaproteobacteria</taxon>
        <taxon>Sphingomonadales</taxon>
        <taxon>Sphingomonadaceae</taxon>
        <taxon>Sphingomonas</taxon>
    </lineage>
</organism>
<keyword evidence="1" id="KW-0732">Signal</keyword>